<dbReference type="EMBL" id="BQNB010011391">
    <property type="protein sequence ID" value="GJS89959.1"/>
    <property type="molecule type" value="Genomic_DNA"/>
</dbReference>
<comment type="caution">
    <text evidence="3">The sequence shown here is derived from an EMBL/GenBank/DDBJ whole genome shotgun (WGS) entry which is preliminary data.</text>
</comment>
<organism evidence="3 4">
    <name type="scientific">Tanacetum coccineum</name>
    <dbReference type="NCBI Taxonomy" id="301880"/>
    <lineage>
        <taxon>Eukaryota</taxon>
        <taxon>Viridiplantae</taxon>
        <taxon>Streptophyta</taxon>
        <taxon>Embryophyta</taxon>
        <taxon>Tracheophyta</taxon>
        <taxon>Spermatophyta</taxon>
        <taxon>Magnoliopsida</taxon>
        <taxon>eudicotyledons</taxon>
        <taxon>Gunneridae</taxon>
        <taxon>Pentapetalae</taxon>
        <taxon>asterids</taxon>
        <taxon>campanulids</taxon>
        <taxon>Asterales</taxon>
        <taxon>Asteraceae</taxon>
        <taxon>Asteroideae</taxon>
        <taxon>Anthemideae</taxon>
        <taxon>Anthemidinae</taxon>
        <taxon>Tanacetum</taxon>
    </lineage>
</organism>
<evidence type="ECO:0000256" key="2">
    <source>
        <dbReference type="SAM" id="MobiDB-lite"/>
    </source>
</evidence>
<accession>A0ABQ4ZIB4</accession>
<feature type="coiled-coil region" evidence="1">
    <location>
        <begin position="288"/>
        <end position="391"/>
    </location>
</feature>
<evidence type="ECO:0008006" key="5">
    <source>
        <dbReference type="Google" id="ProtNLM"/>
    </source>
</evidence>
<evidence type="ECO:0000313" key="4">
    <source>
        <dbReference type="Proteomes" id="UP001151760"/>
    </source>
</evidence>
<proteinExistence type="predicted"/>
<feature type="region of interest" description="Disordered" evidence="2">
    <location>
        <begin position="1"/>
        <end position="29"/>
    </location>
</feature>
<protein>
    <recommendedName>
        <fullName evidence="5">Transposase (Putative), gypsy type</fullName>
    </recommendedName>
</protein>
<keyword evidence="4" id="KW-1185">Reference proteome</keyword>
<name>A0ABQ4ZIB4_9ASTR</name>
<gene>
    <name evidence="3" type="ORF">Tco_0772595</name>
</gene>
<keyword evidence="1" id="KW-0175">Coiled coil</keyword>
<reference evidence="3" key="2">
    <citation type="submission" date="2022-01" db="EMBL/GenBank/DDBJ databases">
        <authorList>
            <person name="Yamashiro T."/>
            <person name="Shiraishi A."/>
            <person name="Satake H."/>
            <person name="Nakayama K."/>
        </authorList>
    </citation>
    <scope>NUCLEOTIDE SEQUENCE</scope>
</reference>
<dbReference type="Proteomes" id="UP001151760">
    <property type="component" value="Unassembled WGS sequence"/>
</dbReference>
<sequence>MKATDGVSGSGLPPKKLREDHGTSGNVGASTGGKSLAAIQELFEQSTLNVEVNVTAAATMPFVTSFVTPMPEREEGGRTDSVTVPNLRTQRATERFVVLSDSSHHSSTNVADDEVTSIVRSSMLPPHVLTAAIATTIVTDAISAPVPGGGTEPVLHNIFRDSASTGEANQDVVGPSHLAGTELSTNSFFVSQDVDSKTFHQTYIPKWNVTNDSALDDLNICRGVIDHLATPALFSQLYIMDYEQLFVEFNVGVTCQTSLSSKVRLRLEHELRGRKKIEDKCAMQAGWLKERDAEIANLKAQLSLKEDEAAEAIRLCGQIAVVETAKAARASDLESLKERNADLEGHVAALEFAALSCDELSIKASFLEFEKDKLVDQLSKLEDICSELRDEVSSYKLFKEQIEAVQDVQVKVLSDRVAELDANLMGMALHLYEEFYPHFLTTIAGRRWILSRGLRLVVIKCLQSPKYLAALGGAIGHAIDKGMQGGLTAGIDHGKAGRGLTDVAAYDPSAEANYLSAVSALRDVNFPLLAQLESHKDANIVDIMGLLHLEGPAAETPEASHLQPSPHQLMLPIHRLADQVVIGETSLSFSLDVANARVQRLKGNDASKRLSISDALVPLIKPLSVENLVGEASTSGVPVTATTTALSTTFIQASTVPPVSVVDHEASGAGPFTKGVIESSRARA</sequence>
<reference evidence="3" key="1">
    <citation type="journal article" date="2022" name="Int. J. Mol. Sci.">
        <title>Draft Genome of Tanacetum Coccineum: Genomic Comparison of Closely Related Tanacetum-Family Plants.</title>
        <authorList>
            <person name="Yamashiro T."/>
            <person name="Shiraishi A."/>
            <person name="Nakayama K."/>
            <person name="Satake H."/>
        </authorList>
    </citation>
    <scope>NUCLEOTIDE SEQUENCE</scope>
</reference>
<evidence type="ECO:0000313" key="3">
    <source>
        <dbReference type="EMBL" id="GJS89959.1"/>
    </source>
</evidence>
<evidence type="ECO:0000256" key="1">
    <source>
        <dbReference type="SAM" id="Coils"/>
    </source>
</evidence>